<dbReference type="PANTHER" id="PTHR48050:SF13">
    <property type="entry name" value="STEROL 3-BETA-GLUCOSYLTRANSFERASE UGT80A2"/>
    <property type="match status" value="1"/>
</dbReference>
<dbReference type="AlphaFoldDB" id="A0A2Z4JDU4"/>
<evidence type="ECO:0000313" key="7">
    <source>
        <dbReference type="Proteomes" id="UP000249616"/>
    </source>
</evidence>
<feature type="domain" description="Erythromycin biosynthesis protein CIII-like N-terminal" evidence="5">
    <location>
        <begin position="23"/>
        <end position="182"/>
    </location>
</feature>
<dbReference type="PANTHER" id="PTHR48050">
    <property type="entry name" value="STEROL 3-BETA-GLUCOSYLTRANSFERASE"/>
    <property type="match status" value="1"/>
</dbReference>
<evidence type="ECO:0000256" key="3">
    <source>
        <dbReference type="ARBA" id="ARBA00022679"/>
    </source>
</evidence>
<comment type="similarity">
    <text evidence="1">Belongs to the glycosyltransferase 28 family.</text>
</comment>
<geneLocation type="plasmid" evidence="6 7">
    <name>unnamed1</name>
</geneLocation>
<dbReference type="GO" id="GO:0017000">
    <property type="term" value="P:antibiotic biosynthetic process"/>
    <property type="evidence" value="ECO:0007669"/>
    <property type="project" value="UniProtKB-ARBA"/>
</dbReference>
<protein>
    <submittedName>
        <fullName evidence="6">Glycosyltransferase</fullName>
    </submittedName>
</protein>
<dbReference type="SUPFAM" id="SSF53756">
    <property type="entry name" value="UDP-Glycosyltransferase/glycogen phosphorylase"/>
    <property type="match status" value="1"/>
</dbReference>
<dbReference type="InterPro" id="IPR048284">
    <property type="entry name" value="EryCIII-like_N"/>
</dbReference>
<keyword evidence="2" id="KW-0328">Glycosyltransferase</keyword>
<dbReference type="Gene3D" id="3.40.50.2000">
    <property type="entry name" value="Glycogen Phosphorylase B"/>
    <property type="match status" value="2"/>
</dbReference>
<dbReference type="GO" id="GO:0016758">
    <property type="term" value="F:hexosyltransferase activity"/>
    <property type="evidence" value="ECO:0007669"/>
    <property type="project" value="UniProtKB-ARBA"/>
</dbReference>
<dbReference type="EMBL" id="CP030074">
    <property type="protein sequence ID" value="AWW43299.1"/>
    <property type="molecule type" value="Genomic_DNA"/>
</dbReference>
<keyword evidence="3 6" id="KW-0808">Transferase</keyword>
<organism evidence="6 7">
    <name type="scientific">Streptomyces cadmiisoli</name>
    <dbReference type="NCBI Taxonomy" id="2184053"/>
    <lineage>
        <taxon>Bacteria</taxon>
        <taxon>Bacillati</taxon>
        <taxon>Actinomycetota</taxon>
        <taxon>Actinomycetes</taxon>
        <taxon>Kitasatosporales</taxon>
        <taxon>Streptomycetaceae</taxon>
        <taxon>Streptomyces</taxon>
        <taxon>Streptomyces aurantiacus group</taxon>
    </lineage>
</organism>
<gene>
    <name evidence="6" type="ORF">DN051_42765</name>
</gene>
<dbReference type="KEGG" id="scad:DN051_42765"/>
<evidence type="ECO:0000259" key="5">
    <source>
        <dbReference type="Pfam" id="PF21036"/>
    </source>
</evidence>
<dbReference type="RefSeq" id="WP_112443135.1">
    <property type="nucleotide sequence ID" value="NZ_CP030074.1"/>
</dbReference>
<dbReference type="Proteomes" id="UP000249616">
    <property type="component" value="Plasmid unnamed1"/>
</dbReference>
<evidence type="ECO:0000256" key="1">
    <source>
        <dbReference type="ARBA" id="ARBA00006962"/>
    </source>
</evidence>
<evidence type="ECO:0000256" key="2">
    <source>
        <dbReference type="ARBA" id="ARBA00022676"/>
    </source>
</evidence>
<sequence>MRVLMFNNPLTGHFLPLLPLARALRAQGHTVAFVTAASMAGSIEPEGFVHIPAGPTVEATIAEVNRRTGSDIMAKPSPAVVAEFFAGVRVDLAADEALAGARAWEPDLVMSEHCDFVGPLVAAVLKVPSAVMAIDPALEPEALVAMARVARPRYLERGLEAPGDAAPFGRWLVDLCPPSLQRGGALPALERLPLRPEPHQGTEGHSGADPVAATGRPRVLVSFSTVLASPALGPVLRSLSALDVDLVATTGSRPTDGFGLEPGRVELVSFRPAAQLLDGVSVVVHHGGSGNTFGAAARGVPAVVVPGMAGQQRQADRLQAAGAGIALPVGKQSPESVAAAVARLLAEPSYTEAAHRLRDEIAAMPSASEVAERLAAAVS</sequence>
<proteinExistence type="inferred from homology"/>
<dbReference type="Pfam" id="PF06722">
    <property type="entry name" value="EryCIII-like_C"/>
    <property type="match status" value="1"/>
</dbReference>
<reference evidence="7" key="1">
    <citation type="submission" date="2018-06" db="EMBL/GenBank/DDBJ databases">
        <authorList>
            <person name="Li K."/>
        </authorList>
    </citation>
    <scope>NUCLEOTIDE SEQUENCE [LARGE SCALE GENOMIC DNA]</scope>
    <source>
        <strain evidence="7">ZFG47</strain>
        <plasmid evidence="7">unnamed1</plasmid>
    </source>
</reference>
<dbReference type="InterPro" id="IPR050426">
    <property type="entry name" value="Glycosyltransferase_28"/>
</dbReference>
<evidence type="ECO:0000259" key="4">
    <source>
        <dbReference type="Pfam" id="PF06722"/>
    </source>
</evidence>
<name>A0A2Z4JDU4_9ACTN</name>
<keyword evidence="6" id="KW-0614">Plasmid</keyword>
<dbReference type="Pfam" id="PF21036">
    <property type="entry name" value="EryCIII-like_N"/>
    <property type="match status" value="1"/>
</dbReference>
<dbReference type="InterPro" id="IPR002213">
    <property type="entry name" value="UDP_glucos_trans"/>
</dbReference>
<dbReference type="GO" id="GO:0008194">
    <property type="term" value="F:UDP-glycosyltransferase activity"/>
    <property type="evidence" value="ECO:0007669"/>
    <property type="project" value="InterPro"/>
</dbReference>
<feature type="domain" description="Erythromycin biosynthesis protein CIII-like C-terminal" evidence="4">
    <location>
        <begin position="235"/>
        <end position="376"/>
    </location>
</feature>
<dbReference type="InterPro" id="IPR010610">
    <property type="entry name" value="EryCIII-like_C"/>
</dbReference>
<accession>A0A2Z4JDU4</accession>
<dbReference type="CDD" id="cd03784">
    <property type="entry name" value="GT1_Gtf-like"/>
    <property type="match status" value="1"/>
</dbReference>
<keyword evidence="7" id="KW-1185">Reference proteome</keyword>
<evidence type="ECO:0000313" key="6">
    <source>
        <dbReference type="EMBL" id="AWW43299.1"/>
    </source>
</evidence>